<proteinExistence type="predicted"/>
<reference evidence="1 2" key="1">
    <citation type="journal article" date="2012" name="J. Bacteriol.">
        <title>Genome sequence of Thalassospira xiamenensis type strain M-5.</title>
        <authorList>
            <person name="Lai Q."/>
            <person name="Shao Z."/>
        </authorList>
    </citation>
    <scope>NUCLEOTIDE SEQUENCE [LARGE SCALE GENOMIC DNA]</scope>
    <source>
        <strain evidence="1 2">M-5</strain>
    </source>
</reference>
<organism evidence="1 2">
    <name type="scientific">Thalassospira xiamenensis M-5 = DSM 17429</name>
    <dbReference type="NCBI Taxonomy" id="1123366"/>
    <lineage>
        <taxon>Bacteria</taxon>
        <taxon>Pseudomonadati</taxon>
        <taxon>Pseudomonadota</taxon>
        <taxon>Alphaproteobacteria</taxon>
        <taxon>Rhodospirillales</taxon>
        <taxon>Thalassospiraceae</taxon>
        <taxon>Thalassospira</taxon>
    </lineage>
</organism>
<dbReference type="RefSeq" id="WP_007089690.1">
    <property type="nucleotide sequence ID" value="NZ_CP004388.1"/>
</dbReference>
<dbReference type="AlphaFoldDB" id="A0AB72UGC9"/>
<accession>A0AB72UGC9</accession>
<gene>
    <name evidence="1" type="ORF">TH3_15535</name>
</gene>
<dbReference type="EMBL" id="CP004388">
    <property type="protein sequence ID" value="AJD53211.1"/>
    <property type="molecule type" value="Genomic_DNA"/>
</dbReference>
<protein>
    <submittedName>
        <fullName evidence="1">Uncharacterized protein</fullName>
    </submittedName>
</protein>
<dbReference type="GeneID" id="31930095"/>
<evidence type="ECO:0000313" key="2">
    <source>
        <dbReference type="Proteomes" id="UP000007127"/>
    </source>
</evidence>
<dbReference type="Proteomes" id="UP000007127">
    <property type="component" value="Chromosome"/>
</dbReference>
<sequence>MTTIRTIQKTYAFHHPFHLKGFDHSFPAGSYNVETEEEMLEGLSFVSYKRTGTTLHMIRTATTIIEPKIFNIDPRDFDLAVLRDRHQCAEETELSDPPSMMSRVDKLAIERGENEGMTPRK</sequence>
<evidence type="ECO:0000313" key="1">
    <source>
        <dbReference type="EMBL" id="AJD53211.1"/>
    </source>
</evidence>
<dbReference type="KEGG" id="txi:TH3_15535"/>
<name>A0AB72UGC9_9PROT</name>